<proteinExistence type="predicted"/>
<dbReference type="AlphaFoldDB" id="A0AAN8TLT1"/>
<evidence type="ECO:0000313" key="1">
    <source>
        <dbReference type="EMBL" id="KAK6789450.1"/>
    </source>
</evidence>
<dbReference type="Proteomes" id="UP001371456">
    <property type="component" value="Unassembled WGS sequence"/>
</dbReference>
<evidence type="ECO:0000313" key="2">
    <source>
        <dbReference type="Proteomes" id="UP001371456"/>
    </source>
</evidence>
<name>A0AAN8TLT1_SOLBU</name>
<keyword evidence="2" id="KW-1185">Reference proteome</keyword>
<accession>A0AAN8TLT1</accession>
<sequence>METTNINSSSEQQKGTEF</sequence>
<organism evidence="1 2">
    <name type="scientific">Solanum bulbocastanum</name>
    <name type="common">Wild potato</name>
    <dbReference type="NCBI Taxonomy" id="147425"/>
    <lineage>
        <taxon>Eukaryota</taxon>
        <taxon>Viridiplantae</taxon>
        <taxon>Streptophyta</taxon>
        <taxon>Embryophyta</taxon>
        <taxon>Tracheophyta</taxon>
        <taxon>Spermatophyta</taxon>
        <taxon>Magnoliopsida</taxon>
        <taxon>eudicotyledons</taxon>
        <taxon>Gunneridae</taxon>
        <taxon>Pentapetalae</taxon>
        <taxon>asterids</taxon>
        <taxon>lamiids</taxon>
        <taxon>Solanales</taxon>
        <taxon>Solanaceae</taxon>
        <taxon>Solanoideae</taxon>
        <taxon>Solaneae</taxon>
        <taxon>Solanum</taxon>
    </lineage>
</organism>
<dbReference type="EMBL" id="JBANQN010000005">
    <property type="protein sequence ID" value="KAK6789450.1"/>
    <property type="molecule type" value="Genomic_DNA"/>
</dbReference>
<protein>
    <submittedName>
        <fullName evidence="1">Uncharacterized protein</fullName>
    </submittedName>
</protein>
<reference evidence="1 2" key="1">
    <citation type="submission" date="2024-02" db="EMBL/GenBank/DDBJ databases">
        <title>de novo genome assembly of Solanum bulbocastanum strain 11H21.</title>
        <authorList>
            <person name="Hosaka A.J."/>
        </authorList>
    </citation>
    <scope>NUCLEOTIDE SEQUENCE [LARGE SCALE GENOMIC DNA]</scope>
    <source>
        <tissue evidence="1">Young leaves</tissue>
    </source>
</reference>
<comment type="caution">
    <text evidence="1">The sequence shown here is derived from an EMBL/GenBank/DDBJ whole genome shotgun (WGS) entry which is preliminary data.</text>
</comment>
<gene>
    <name evidence="1" type="ORF">RDI58_013249</name>
</gene>